<feature type="domain" description="Methyltransferase FkbM" evidence="1">
    <location>
        <begin position="46"/>
        <end position="253"/>
    </location>
</feature>
<dbReference type="OrthoDB" id="10006218at2759"/>
<dbReference type="InParanoid" id="G0MP53"/>
<dbReference type="Proteomes" id="UP000008068">
    <property type="component" value="Unassembled WGS sequence"/>
</dbReference>
<protein>
    <recommendedName>
        <fullName evidence="1">Methyltransferase FkbM domain-containing protein</fullName>
    </recommendedName>
</protein>
<dbReference type="InterPro" id="IPR006342">
    <property type="entry name" value="FkbM_mtfrase"/>
</dbReference>
<organism evidence="3">
    <name type="scientific">Caenorhabditis brenneri</name>
    <name type="common">Nematode worm</name>
    <dbReference type="NCBI Taxonomy" id="135651"/>
    <lineage>
        <taxon>Eukaryota</taxon>
        <taxon>Metazoa</taxon>
        <taxon>Ecdysozoa</taxon>
        <taxon>Nematoda</taxon>
        <taxon>Chromadorea</taxon>
        <taxon>Rhabditida</taxon>
        <taxon>Rhabditina</taxon>
        <taxon>Rhabditomorpha</taxon>
        <taxon>Rhabditoidea</taxon>
        <taxon>Rhabditidae</taxon>
        <taxon>Peloderinae</taxon>
        <taxon>Caenorhabditis</taxon>
    </lineage>
</organism>
<dbReference type="AlphaFoldDB" id="G0MP53"/>
<dbReference type="HOGENOM" id="CLU_054633_2_0_1"/>
<reference evidence="3" key="1">
    <citation type="submission" date="2011-07" db="EMBL/GenBank/DDBJ databases">
        <authorList>
            <consortium name="Caenorhabditis brenneri Sequencing and Analysis Consortium"/>
            <person name="Wilson R.K."/>
        </authorList>
    </citation>
    <scope>NUCLEOTIDE SEQUENCE [LARGE SCALE GENOMIC DNA]</scope>
    <source>
        <strain evidence="3">PB2801</strain>
    </source>
</reference>
<evidence type="ECO:0000259" key="1">
    <source>
        <dbReference type="Pfam" id="PF05050"/>
    </source>
</evidence>
<dbReference type="FunCoup" id="G0MP53">
    <property type="interactions" value="9"/>
</dbReference>
<evidence type="ECO:0000313" key="3">
    <source>
        <dbReference type="Proteomes" id="UP000008068"/>
    </source>
</evidence>
<dbReference type="PANTHER" id="PTHR22989">
    <property type="entry name" value="UNCHARACTERIZED DUF13 C.ELEGANS"/>
    <property type="match status" value="1"/>
</dbReference>
<accession>G0MP53</accession>
<evidence type="ECO:0000313" key="2">
    <source>
        <dbReference type="EMBL" id="EGT39180.1"/>
    </source>
</evidence>
<dbReference type="EMBL" id="GL379804">
    <property type="protein sequence ID" value="EGT39180.1"/>
    <property type="molecule type" value="Genomic_DNA"/>
</dbReference>
<keyword evidence="3" id="KW-1185">Reference proteome</keyword>
<dbReference type="Pfam" id="PF05050">
    <property type="entry name" value="Methyltransf_21"/>
    <property type="match status" value="1"/>
</dbReference>
<dbReference type="PANTHER" id="PTHR22989:SF19">
    <property type="entry name" value="METHYLTRANSFERASE FKBM DOMAIN-CONTAINING PROTEIN"/>
    <property type="match status" value="1"/>
</dbReference>
<name>G0MP53_CAEBE</name>
<dbReference type="eggNOG" id="ENOG502TG1Y">
    <property type="taxonomic scope" value="Eukaryota"/>
</dbReference>
<sequence>MNILSEHEVKLTIKEVEQLENDTAILPIFKSFYKCIKPKLLPFKGNYKKLWYKFTEVTSKCENLNEYNQLDIRSMQNKDETKYVAFPHKNENLTMVTLGIGHDVVAELQMRESYLNIEFFGADPSPEQNKELFENSLGGKYFQYAVSDKNKTDESLILEKEDYKKRVTQHISIHSFFKNIIQRNKIDILWIDIEGNEYSILPQFYKNSQLEKDGIKICQMNIEFHKAISSEPDAELRLFHEFVWRVLEDKKYILLKPVFLDYLPFPNIRLFILNVFDKECTDLYLK</sequence>
<dbReference type="STRING" id="135651.G0MP53"/>
<proteinExistence type="predicted"/>
<gene>
    <name evidence="2" type="ORF">CAEBREN_29851</name>
</gene>